<dbReference type="HOGENOM" id="CLU_000288_36_2_7"/>
<dbReference type="RefSeq" id="WP_013469784.1">
    <property type="nucleotide sequence ID" value="NC_014810.2"/>
</dbReference>
<evidence type="ECO:0000256" key="2">
    <source>
        <dbReference type="ARBA" id="ARBA00008486"/>
    </source>
</evidence>
<keyword evidence="5 9" id="KW-0378">Hydrolase</keyword>
<keyword evidence="6" id="KW-0802">TPR repeat</keyword>
<accession>E7AA01</accession>
<evidence type="ECO:0000313" key="11">
    <source>
        <dbReference type="EMBL" id="CBY83420.1"/>
    </source>
</evidence>
<dbReference type="GO" id="GO:0005576">
    <property type="term" value="C:extracellular region"/>
    <property type="evidence" value="ECO:0007669"/>
    <property type="project" value="UniProtKB-SubCell"/>
</dbReference>
<evidence type="ECO:0000256" key="4">
    <source>
        <dbReference type="ARBA" id="ARBA00022737"/>
    </source>
</evidence>
<dbReference type="InterPro" id="IPR040239">
    <property type="entry name" value="HcpB-like"/>
</dbReference>
<dbReference type="eggNOG" id="COG0790">
    <property type="taxonomic scope" value="Bacteria"/>
</dbReference>
<dbReference type="GO" id="GO:0008800">
    <property type="term" value="F:beta-lactamase activity"/>
    <property type="evidence" value="ECO:0007669"/>
    <property type="project" value="UniProtKB-UniRule"/>
</dbReference>
<evidence type="ECO:0000256" key="7">
    <source>
        <dbReference type="ARBA" id="ARBA00023157"/>
    </source>
</evidence>
<evidence type="ECO:0000256" key="6">
    <source>
        <dbReference type="ARBA" id="ARBA00022803"/>
    </source>
</evidence>
<evidence type="ECO:0000256" key="8">
    <source>
        <dbReference type="ARBA" id="ARBA00023251"/>
    </source>
</evidence>
<dbReference type="Proteomes" id="UP000007934">
    <property type="component" value="Chromosome"/>
</dbReference>
<keyword evidence="8" id="KW-0046">Antibiotic resistance</keyword>
<dbReference type="InterPro" id="IPR006597">
    <property type="entry name" value="Sel1-like"/>
</dbReference>
<dbReference type="GeneID" id="36134805"/>
<dbReference type="PANTHER" id="PTHR13891:SF1">
    <property type="entry name" value="CYTOCHROME C OXIDASE ASSEMBLY FACTOR 7"/>
    <property type="match status" value="1"/>
</dbReference>
<proteinExistence type="inferred from homology"/>
<dbReference type="InterPro" id="IPR011990">
    <property type="entry name" value="TPR-like_helical_dom_sf"/>
</dbReference>
<comment type="subcellular location">
    <subcellularLocation>
        <location evidence="9">Secreted</location>
    </subcellularLocation>
</comment>
<protein>
    <recommendedName>
        <fullName evidence="3 9">Beta-lactamase</fullName>
        <ecNumber evidence="3 9">3.5.2.6</ecNumber>
    </recommendedName>
</protein>
<evidence type="ECO:0000256" key="1">
    <source>
        <dbReference type="ARBA" id="ARBA00001526"/>
    </source>
</evidence>
<keyword evidence="12" id="KW-1185">Reference proteome</keyword>
<dbReference type="AlphaFoldDB" id="E7AA01"/>
<dbReference type="Gene3D" id="1.25.40.10">
    <property type="entry name" value="Tetratricopeptide repeat domain"/>
    <property type="match status" value="2"/>
</dbReference>
<dbReference type="PANTHER" id="PTHR13891">
    <property type="entry name" value="CYTOCHROME C OXIDASE ASSEMBLY FACTOR 7"/>
    <property type="match status" value="1"/>
</dbReference>
<dbReference type="Pfam" id="PF08238">
    <property type="entry name" value="Sel1"/>
    <property type="match status" value="5"/>
</dbReference>
<organism evidence="11 12">
    <name type="scientific">Helicobacter felis (strain ATCC 49179 / CCUG 28539 / NCTC 12436 / CS1)</name>
    <dbReference type="NCBI Taxonomy" id="936155"/>
    <lineage>
        <taxon>Bacteria</taxon>
        <taxon>Pseudomonadati</taxon>
        <taxon>Campylobacterota</taxon>
        <taxon>Epsilonproteobacteria</taxon>
        <taxon>Campylobacterales</taxon>
        <taxon>Helicobacteraceae</taxon>
        <taxon>Helicobacter</taxon>
    </lineage>
</organism>
<feature type="compositionally biased region" description="Pro residues" evidence="10">
    <location>
        <begin position="40"/>
        <end position="60"/>
    </location>
</feature>
<gene>
    <name evidence="11" type="ordered locus">Hfelis_13360</name>
</gene>
<keyword evidence="7" id="KW-1015">Disulfide bond</keyword>
<evidence type="ECO:0000256" key="10">
    <source>
        <dbReference type="SAM" id="MobiDB-lite"/>
    </source>
</evidence>
<evidence type="ECO:0000256" key="5">
    <source>
        <dbReference type="ARBA" id="ARBA00022801"/>
    </source>
</evidence>
<dbReference type="SMART" id="SM00671">
    <property type="entry name" value="SEL1"/>
    <property type="match status" value="6"/>
</dbReference>
<dbReference type="EC" id="3.5.2.6" evidence="3 9"/>
<keyword evidence="4" id="KW-0677">Repeat</keyword>
<sequence>MMSLNIVLRGLLGLLLCVLWLEGADSTPTPPPSQNAQETPVPPPTPPKNPPTLQQPPATPPMTDRLTPPAMAQDALSAGITAVKRGDYKSAFRLFVQSCDQGNPAGCFAVGTMYSNGVGIQVDMDKAQRYYELGCSGGDASACADLAQVYDSKKQATLDDKEKAAQLYAVGCSGGDVLACNNLGWMYANGVGVPKNYYKAIEYYKYACEHGSDLGCYNLGLMSNVKNIYGFNKAQLSNVDLNYLACNAGDIQGCANLGWIYAKGEQGVPVNNFFAAKYFEKACQGGNLSGCNNLGVLYQKGLGVPQNDQRALDLFSYVCNYGLQSGCDNYSLFKEKLLKANPNYGRLFMSLER</sequence>
<dbReference type="GO" id="GO:0046677">
    <property type="term" value="P:response to antibiotic"/>
    <property type="evidence" value="ECO:0007669"/>
    <property type="project" value="UniProtKB-KW"/>
</dbReference>
<keyword evidence="9" id="KW-0964">Secreted</keyword>
<evidence type="ECO:0000256" key="3">
    <source>
        <dbReference type="ARBA" id="ARBA00012865"/>
    </source>
</evidence>
<name>E7AA01_HELFC</name>
<dbReference type="OrthoDB" id="9772133at2"/>
<reference evidence="11 12" key="1">
    <citation type="journal article" date="2011" name="Genome Biol. Evol.">
        <title>Comparative whole genome sequence analysis of the carcinogenic bacterial model pathogen Helicobacter felis.</title>
        <authorList>
            <person name="Arnold I.C."/>
            <person name="Zigova Z."/>
            <person name="Holden M."/>
            <person name="Lawley T.D."/>
            <person name="Rad R."/>
            <person name="Dougan G."/>
            <person name="Falkow S."/>
            <person name="Bentley S.D."/>
            <person name="Muller A."/>
        </authorList>
    </citation>
    <scope>NUCLEOTIDE SEQUENCE [LARGE SCALE GENOMIC DNA]</scope>
    <source>
        <strain evidence="12">ATCC 49179 / CCUG 28539 / NCTC 12436 / CS1</strain>
    </source>
</reference>
<dbReference type="STRING" id="936155.HFELIS_13360"/>
<evidence type="ECO:0000313" key="12">
    <source>
        <dbReference type="Proteomes" id="UP000007934"/>
    </source>
</evidence>
<feature type="region of interest" description="Disordered" evidence="10">
    <location>
        <begin position="26"/>
        <end position="68"/>
    </location>
</feature>
<dbReference type="SUPFAM" id="SSF81901">
    <property type="entry name" value="HCP-like"/>
    <property type="match status" value="2"/>
</dbReference>
<comment type="similarity">
    <text evidence="2 9">Belongs to the hcp beta-lactamase family.</text>
</comment>
<dbReference type="KEGG" id="hfe:HFELIS_13360"/>
<evidence type="ECO:0000256" key="9">
    <source>
        <dbReference type="RuleBase" id="RU366075"/>
    </source>
</evidence>
<comment type="function">
    <text evidence="9">Hydrolyzes 6-aminopenicillinic acid and 7-aminocephalosporanic acid (ACA) derivatives.</text>
</comment>
<comment type="catalytic activity">
    <reaction evidence="1 9">
        <text>a beta-lactam + H2O = a substituted beta-amino acid</text>
        <dbReference type="Rhea" id="RHEA:20401"/>
        <dbReference type="ChEBI" id="CHEBI:15377"/>
        <dbReference type="ChEBI" id="CHEBI:35627"/>
        <dbReference type="ChEBI" id="CHEBI:140347"/>
        <dbReference type="EC" id="3.5.2.6"/>
    </reaction>
</comment>
<dbReference type="EMBL" id="FQ670179">
    <property type="protein sequence ID" value="CBY83420.1"/>
    <property type="molecule type" value="Genomic_DNA"/>
</dbReference>